<evidence type="ECO:0000313" key="2">
    <source>
        <dbReference type="Proteomes" id="UP000009286"/>
    </source>
</evidence>
<dbReference type="OrthoDB" id="9822299at2"/>
<keyword evidence="2" id="KW-1185">Reference proteome</keyword>
<dbReference type="HOGENOM" id="CLU_1538320_0_0_5"/>
<dbReference type="Proteomes" id="UP000009286">
    <property type="component" value="Chromosome"/>
</dbReference>
<accession>G2KSL3</accession>
<dbReference type="KEGG" id="mai:MICA_1291"/>
<proteinExistence type="predicted"/>
<protein>
    <submittedName>
        <fullName evidence="1">Uncharacterized protein</fullName>
    </submittedName>
</protein>
<reference evidence="1 2" key="1">
    <citation type="journal article" date="2011" name="BMC Genomics">
        <title>Genomic insights into an obligate epibiotic bacterial predator: Micavibrio aeruginosavorus ARL-13.</title>
        <authorList>
            <person name="Wang Z."/>
            <person name="Kadouri D."/>
            <person name="Wu M."/>
        </authorList>
    </citation>
    <scope>NUCLEOTIDE SEQUENCE [LARGE SCALE GENOMIC DNA]</scope>
    <source>
        <strain evidence="1 2">ARL-13</strain>
    </source>
</reference>
<evidence type="ECO:0000313" key="1">
    <source>
        <dbReference type="EMBL" id="AEP09613.1"/>
    </source>
</evidence>
<organism evidence="1 2">
    <name type="scientific">Micavibrio aeruginosavorus (strain ARL-13)</name>
    <dbReference type="NCBI Taxonomy" id="856793"/>
    <lineage>
        <taxon>Bacteria</taxon>
        <taxon>Pseudomonadati</taxon>
        <taxon>Bdellovibrionota</taxon>
        <taxon>Bdellovibrionia</taxon>
        <taxon>Bdellovibrionales</taxon>
        <taxon>Pseudobdellovibrionaceae</taxon>
        <taxon>Micavibrio</taxon>
    </lineage>
</organism>
<dbReference type="STRING" id="856793.MICA_1291"/>
<dbReference type="EMBL" id="CP002382">
    <property type="protein sequence ID" value="AEP09613.1"/>
    <property type="molecule type" value="Genomic_DNA"/>
</dbReference>
<gene>
    <name evidence="1" type="ordered locus">MICA_1291</name>
</gene>
<name>G2KSL3_MICAA</name>
<sequence length="174" mass="18915">MIALMPVLQSIEKNLSRDLLSRAWAKMVAPDAPPVSGHCAVAAEALYHLLGGAQAGLMPCVCKYHWTDDGAVVPGRGQDAKSDETHWWIRLPRKGVRGAGRVVDPTAAQYNQPFPYDKGTGRHFMAPHGGPSKRAAILIARVRADLGDETITMMRNAMIMAYKRSQAAYGFNAS</sequence>
<dbReference type="RefSeq" id="WP_014102836.1">
    <property type="nucleotide sequence ID" value="NC_016026.1"/>
</dbReference>
<dbReference type="AlphaFoldDB" id="G2KSL3"/>